<reference evidence="1" key="1">
    <citation type="submission" date="2014-09" db="EMBL/GenBank/DDBJ databases">
        <authorList>
            <person name="Magalhaes I.L.F."/>
            <person name="Oliveira U."/>
            <person name="Santos F.R."/>
            <person name="Vidigal T.H.D.A."/>
            <person name="Brescovit A.D."/>
            <person name="Santos A.J."/>
        </authorList>
    </citation>
    <scope>NUCLEOTIDE SEQUENCE</scope>
    <source>
        <tissue evidence="1">Shoot tissue taken approximately 20 cm above the soil surface</tissue>
    </source>
</reference>
<dbReference type="EMBL" id="GBRH01257094">
    <property type="protein sequence ID" value="JAD40801.1"/>
    <property type="molecule type" value="Transcribed_RNA"/>
</dbReference>
<proteinExistence type="predicted"/>
<name>A0A0A8ZPS4_ARUDO</name>
<accession>A0A0A8ZPS4</accession>
<evidence type="ECO:0000313" key="1">
    <source>
        <dbReference type="EMBL" id="JAD40801.1"/>
    </source>
</evidence>
<organism evidence="1">
    <name type="scientific">Arundo donax</name>
    <name type="common">Giant reed</name>
    <name type="synonym">Donax arundinaceus</name>
    <dbReference type="NCBI Taxonomy" id="35708"/>
    <lineage>
        <taxon>Eukaryota</taxon>
        <taxon>Viridiplantae</taxon>
        <taxon>Streptophyta</taxon>
        <taxon>Embryophyta</taxon>
        <taxon>Tracheophyta</taxon>
        <taxon>Spermatophyta</taxon>
        <taxon>Magnoliopsida</taxon>
        <taxon>Liliopsida</taxon>
        <taxon>Poales</taxon>
        <taxon>Poaceae</taxon>
        <taxon>PACMAD clade</taxon>
        <taxon>Arundinoideae</taxon>
        <taxon>Arundineae</taxon>
        <taxon>Arundo</taxon>
    </lineage>
</organism>
<reference evidence="1" key="2">
    <citation type="journal article" date="2015" name="Data Brief">
        <title>Shoot transcriptome of the giant reed, Arundo donax.</title>
        <authorList>
            <person name="Barrero R.A."/>
            <person name="Guerrero F.D."/>
            <person name="Moolhuijzen P."/>
            <person name="Goolsby J.A."/>
            <person name="Tidwell J."/>
            <person name="Bellgard S.E."/>
            <person name="Bellgard M.I."/>
        </authorList>
    </citation>
    <scope>NUCLEOTIDE SEQUENCE</scope>
    <source>
        <tissue evidence="1">Shoot tissue taken approximately 20 cm above the soil surface</tissue>
    </source>
</reference>
<protein>
    <submittedName>
        <fullName evidence="1">Uncharacterized protein</fullName>
    </submittedName>
</protein>
<sequence>MRQVNQLLGIIHTLKTKKLDCRWNCHQFHRSPSSATQ</sequence>
<dbReference type="AlphaFoldDB" id="A0A0A8ZPS4"/>